<gene>
    <name evidence="6" type="ORF">JK636_12945</name>
</gene>
<name>A0ABS1TBC3_9CLOT</name>
<accession>A0ABS1TBC3</accession>
<dbReference type="PANTHER" id="PTHR42734">
    <property type="entry name" value="METAL TRANSPORT SYSTEM ATP-BINDING PROTEIN TM_0124-RELATED"/>
    <property type="match status" value="1"/>
</dbReference>
<dbReference type="InterPro" id="IPR003439">
    <property type="entry name" value="ABC_transporter-like_ATP-bd"/>
</dbReference>
<proteinExistence type="inferred from homology"/>
<dbReference type="EMBL" id="JAESWC010000008">
    <property type="protein sequence ID" value="MBL4936663.1"/>
    <property type="molecule type" value="Genomic_DNA"/>
</dbReference>
<dbReference type="SMART" id="SM00382">
    <property type="entry name" value="AAA"/>
    <property type="match status" value="1"/>
</dbReference>
<reference evidence="6 7" key="1">
    <citation type="submission" date="2021-01" db="EMBL/GenBank/DDBJ databases">
        <title>Genome public.</title>
        <authorList>
            <person name="Liu C."/>
            <person name="Sun Q."/>
        </authorList>
    </citation>
    <scope>NUCLEOTIDE SEQUENCE [LARGE SCALE GENOMIC DNA]</scope>
    <source>
        <strain evidence="6 7">YIM B02515</strain>
    </source>
</reference>
<dbReference type="GO" id="GO:0005524">
    <property type="term" value="F:ATP binding"/>
    <property type="evidence" value="ECO:0007669"/>
    <property type="project" value="UniProtKB-KW"/>
</dbReference>
<evidence type="ECO:0000259" key="5">
    <source>
        <dbReference type="PROSITE" id="PS50893"/>
    </source>
</evidence>
<keyword evidence="3" id="KW-0547">Nucleotide-binding</keyword>
<organism evidence="6 7">
    <name type="scientific">Clostridium rhizosphaerae</name>
    <dbReference type="NCBI Taxonomy" id="2803861"/>
    <lineage>
        <taxon>Bacteria</taxon>
        <taxon>Bacillati</taxon>
        <taxon>Bacillota</taxon>
        <taxon>Clostridia</taxon>
        <taxon>Eubacteriales</taxon>
        <taxon>Clostridiaceae</taxon>
        <taxon>Clostridium</taxon>
    </lineage>
</organism>
<dbReference type="PANTHER" id="PTHR42734:SF17">
    <property type="entry name" value="METAL TRANSPORT SYSTEM ATP-BINDING PROTEIN TM_0124-RELATED"/>
    <property type="match status" value="1"/>
</dbReference>
<evidence type="ECO:0000313" key="6">
    <source>
        <dbReference type="EMBL" id="MBL4936663.1"/>
    </source>
</evidence>
<dbReference type="Pfam" id="PF00005">
    <property type="entry name" value="ABC_tran"/>
    <property type="match status" value="1"/>
</dbReference>
<dbReference type="InterPro" id="IPR017871">
    <property type="entry name" value="ABC_transporter-like_CS"/>
</dbReference>
<dbReference type="PROSITE" id="PS50893">
    <property type="entry name" value="ABC_TRANSPORTER_2"/>
    <property type="match status" value="1"/>
</dbReference>
<keyword evidence="4 6" id="KW-0067">ATP-binding</keyword>
<evidence type="ECO:0000256" key="2">
    <source>
        <dbReference type="ARBA" id="ARBA00022448"/>
    </source>
</evidence>
<evidence type="ECO:0000256" key="1">
    <source>
        <dbReference type="ARBA" id="ARBA00005417"/>
    </source>
</evidence>
<evidence type="ECO:0000256" key="4">
    <source>
        <dbReference type="ARBA" id="ARBA00022840"/>
    </source>
</evidence>
<dbReference type="InterPro" id="IPR027417">
    <property type="entry name" value="P-loop_NTPase"/>
</dbReference>
<feature type="domain" description="ABC transporter" evidence="5">
    <location>
        <begin position="2"/>
        <end position="213"/>
    </location>
</feature>
<dbReference type="RefSeq" id="WP_202749424.1">
    <property type="nucleotide sequence ID" value="NZ_JAESWC010000008.1"/>
</dbReference>
<dbReference type="Proteomes" id="UP000632377">
    <property type="component" value="Unassembled WGS sequence"/>
</dbReference>
<sequence length="213" mass="23733">MILVKNLCFSYNPSSPYILNNINLHIESGSYVSILGENGSAKSTFVKLILGFLKPSSGSIDINTTEIGYVPQRMESYNSQFPITVYEMLSCHLKALKLKNKDLITESLEKVGMLGFKNSLIGKLSGGQQQKIFIARSIMAVPKLLVLDEPSTGIDTMSQKEIYEILKELNVKHNVTVLSIEHNLNAAIENSTHIYKLEKGNGILYTAEEYKNI</sequence>
<protein>
    <submittedName>
        <fullName evidence="6">Metal ABC transporter ATP-binding protein</fullName>
    </submittedName>
</protein>
<dbReference type="SUPFAM" id="SSF52540">
    <property type="entry name" value="P-loop containing nucleoside triphosphate hydrolases"/>
    <property type="match status" value="1"/>
</dbReference>
<keyword evidence="7" id="KW-1185">Reference proteome</keyword>
<comment type="similarity">
    <text evidence="1">Belongs to the ABC transporter superfamily.</text>
</comment>
<dbReference type="Gene3D" id="3.40.50.300">
    <property type="entry name" value="P-loop containing nucleotide triphosphate hydrolases"/>
    <property type="match status" value="1"/>
</dbReference>
<dbReference type="InterPro" id="IPR003593">
    <property type="entry name" value="AAA+_ATPase"/>
</dbReference>
<evidence type="ECO:0000313" key="7">
    <source>
        <dbReference type="Proteomes" id="UP000632377"/>
    </source>
</evidence>
<keyword evidence="2" id="KW-0813">Transport</keyword>
<comment type="caution">
    <text evidence="6">The sequence shown here is derived from an EMBL/GenBank/DDBJ whole genome shotgun (WGS) entry which is preliminary data.</text>
</comment>
<dbReference type="InterPro" id="IPR050153">
    <property type="entry name" value="Metal_Ion_Import_ABC"/>
</dbReference>
<dbReference type="PROSITE" id="PS00211">
    <property type="entry name" value="ABC_TRANSPORTER_1"/>
    <property type="match status" value="1"/>
</dbReference>
<evidence type="ECO:0000256" key="3">
    <source>
        <dbReference type="ARBA" id="ARBA00022741"/>
    </source>
</evidence>